<dbReference type="GO" id="GO:0004180">
    <property type="term" value="F:carboxypeptidase activity"/>
    <property type="evidence" value="ECO:0007669"/>
    <property type="project" value="UniProtKB-ARBA"/>
</dbReference>
<evidence type="ECO:0000313" key="11">
    <source>
        <dbReference type="Proteomes" id="UP000219467"/>
    </source>
</evidence>
<dbReference type="PANTHER" id="PTHR36699:SF1">
    <property type="entry name" value="L,D-TRANSPEPTIDASE YAFK-RELATED"/>
    <property type="match status" value="1"/>
</dbReference>
<comment type="pathway">
    <text evidence="1 7">Cell wall biogenesis; peptidoglycan biosynthesis.</text>
</comment>
<dbReference type="GO" id="GO:0016740">
    <property type="term" value="F:transferase activity"/>
    <property type="evidence" value="ECO:0007669"/>
    <property type="project" value="UniProtKB-KW"/>
</dbReference>
<comment type="similarity">
    <text evidence="2">Belongs to the YkuD family.</text>
</comment>
<evidence type="ECO:0000256" key="1">
    <source>
        <dbReference type="ARBA" id="ARBA00004752"/>
    </source>
</evidence>
<dbReference type="CDD" id="cd16913">
    <property type="entry name" value="YkuD_like"/>
    <property type="match status" value="1"/>
</dbReference>
<keyword evidence="4 7" id="KW-0133">Cell shape</keyword>
<dbReference type="InterPro" id="IPR005490">
    <property type="entry name" value="LD_TPept_cat_dom"/>
</dbReference>
<accession>A0A285CQF7</accession>
<evidence type="ECO:0000259" key="9">
    <source>
        <dbReference type="PROSITE" id="PS52029"/>
    </source>
</evidence>
<keyword evidence="11" id="KW-1185">Reference proteome</keyword>
<reference evidence="11" key="1">
    <citation type="submission" date="2017-08" db="EMBL/GenBank/DDBJ databases">
        <authorList>
            <person name="Varghese N."/>
            <person name="Submissions S."/>
        </authorList>
    </citation>
    <scope>NUCLEOTIDE SEQUENCE [LARGE SCALE GENOMIC DNA]</scope>
    <source>
        <strain evidence="11">JA234</strain>
    </source>
</reference>
<feature type="chain" id="PRO_5012040856" evidence="8">
    <location>
        <begin position="20"/>
        <end position="169"/>
    </location>
</feature>
<feature type="domain" description="L,D-TPase catalytic" evidence="9">
    <location>
        <begin position="34"/>
        <end position="168"/>
    </location>
</feature>
<evidence type="ECO:0000256" key="3">
    <source>
        <dbReference type="ARBA" id="ARBA00022679"/>
    </source>
</evidence>
<evidence type="ECO:0000256" key="6">
    <source>
        <dbReference type="ARBA" id="ARBA00023316"/>
    </source>
</evidence>
<dbReference type="EMBL" id="OAOQ01000004">
    <property type="protein sequence ID" value="SNX69810.1"/>
    <property type="molecule type" value="Genomic_DNA"/>
</dbReference>
<keyword evidence="6 7" id="KW-0961">Cell wall biogenesis/degradation</keyword>
<dbReference type="PROSITE" id="PS51257">
    <property type="entry name" value="PROKAR_LIPOPROTEIN"/>
    <property type="match status" value="1"/>
</dbReference>
<dbReference type="InterPro" id="IPR038063">
    <property type="entry name" value="Transpep_catalytic_dom"/>
</dbReference>
<dbReference type="OrthoDB" id="9809748at2"/>
<keyword evidence="5 7" id="KW-0573">Peptidoglycan synthesis</keyword>
<sequence length="169" mass="18345">MQFLRLTLVVLVLGLAACGADDSKFRRYSGPDVTSVQVHKAERKMYLLHGSKVLRQYDIGLGPMPVGHKRHEGDGRTPEGIYYIDRQNPNSKYHLSLGISYPNPSDQQMAFLAGKPPGGDIFIHGRGAGGASVPANVRDWTAGCIAVSDAEVEEIYAMVKVGTPILILP</sequence>
<dbReference type="PANTHER" id="PTHR36699">
    <property type="entry name" value="LD-TRANSPEPTIDASE"/>
    <property type="match status" value="1"/>
</dbReference>
<name>A0A285CQF7_9RHOB</name>
<gene>
    <name evidence="10" type="ORF">SAMN05878503_104228</name>
</gene>
<keyword evidence="8" id="KW-0732">Signal</keyword>
<feature type="active site" description="Nucleophile" evidence="7">
    <location>
        <position position="144"/>
    </location>
</feature>
<feature type="signal peptide" evidence="8">
    <location>
        <begin position="1"/>
        <end position="19"/>
    </location>
</feature>
<dbReference type="GO" id="GO:0071555">
    <property type="term" value="P:cell wall organization"/>
    <property type="evidence" value="ECO:0007669"/>
    <property type="project" value="UniProtKB-UniRule"/>
</dbReference>
<dbReference type="RefSeq" id="WP_097030035.1">
    <property type="nucleotide sequence ID" value="NZ_OAOQ01000004.1"/>
</dbReference>
<dbReference type="Gene3D" id="2.40.440.10">
    <property type="entry name" value="L,D-transpeptidase catalytic domain-like"/>
    <property type="match status" value="1"/>
</dbReference>
<dbReference type="GO" id="GO:0009252">
    <property type="term" value="P:peptidoglycan biosynthetic process"/>
    <property type="evidence" value="ECO:0007669"/>
    <property type="project" value="UniProtKB-UniPathway"/>
</dbReference>
<proteinExistence type="inferred from homology"/>
<dbReference type="Pfam" id="PF03734">
    <property type="entry name" value="YkuD"/>
    <property type="match status" value="1"/>
</dbReference>
<evidence type="ECO:0000256" key="5">
    <source>
        <dbReference type="ARBA" id="ARBA00022984"/>
    </source>
</evidence>
<keyword evidence="3" id="KW-0808">Transferase</keyword>
<evidence type="ECO:0000256" key="2">
    <source>
        <dbReference type="ARBA" id="ARBA00005992"/>
    </source>
</evidence>
<evidence type="ECO:0000313" key="10">
    <source>
        <dbReference type="EMBL" id="SNX69810.1"/>
    </source>
</evidence>
<dbReference type="PROSITE" id="PS52029">
    <property type="entry name" value="LD_TPASE"/>
    <property type="match status" value="1"/>
</dbReference>
<feature type="active site" description="Proton donor/acceptor" evidence="7">
    <location>
        <position position="124"/>
    </location>
</feature>
<dbReference type="UniPathway" id="UPA00219"/>
<dbReference type="AlphaFoldDB" id="A0A285CQF7"/>
<dbReference type="SUPFAM" id="SSF141523">
    <property type="entry name" value="L,D-transpeptidase catalytic domain-like"/>
    <property type="match status" value="1"/>
</dbReference>
<evidence type="ECO:0000256" key="7">
    <source>
        <dbReference type="PROSITE-ProRule" id="PRU01373"/>
    </source>
</evidence>
<organism evidence="10 11">
    <name type="scientific">Cereibacter ovatus</name>
    <dbReference type="NCBI Taxonomy" id="439529"/>
    <lineage>
        <taxon>Bacteria</taxon>
        <taxon>Pseudomonadati</taxon>
        <taxon>Pseudomonadota</taxon>
        <taxon>Alphaproteobacteria</taxon>
        <taxon>Rhodobacterales</taxon>
        <taxon>Paracoccaceae</taxon>
        <taxon>Cereibacter</taxon>
    </lineage>
</organism>
<evidence type="ECO:0000256" key="4">
    <source>
        <dbReference type="ARBA" id="ARBA00022960"/>
    </source>
</evidence>
<protein>
    <submittedName>
        <fullName evidence="10">L,D-transpeptidase-like protein</fullName>
    </submittedName>
</protein>
<dbReference type="GO" id="GO:0008360">
    <property type="term" value="P:regulation of cell shape"/>
    <property type="evidence" value="ECO:0007669"/>
    <property type="project" value="UniProtKB-UniRule"/>
</dbReference>
<dbReference type="Proteomes" id="UP000219467">
    <property type="component" value="Unassembled WGS sequence"/>
</dbReference>
<evidence type="ECO:0000256" key="8">
    <source>
        <dbReference type="SAM" id="SignalP"/>
    </source>
</evidence>